<feature type="domain" description="GHMP kinase N-terminal" evidence="10">
    <location>
        <begin position="62"/>
        <end position="140"/>
    </location>
</feature>
<proteinExistence type="predicted"/>
<comment type="pathway">
    <text evidence="9">Isoprenoid biosynthesis; isopentenyl diphosphate biosynthesis via mevalonate pathway; isopentenyl diphosphate from (R)-mevalonate: step 1/3.</text>
</comment>
<keyword evidence="3 12" id="KW-0808">Transferase</keyword>
<evidence type="ECO:0000256" key="8">
    <source>
        <dbReference type="ARBA" id="ARBA00023098"/>
    </source>
</evidence>
<organism evidence="12 13">
    <name type="scientific">Streptococcus sciuri</name>
    <dbReference type="NCBI Taxonomy" id="2973939"/>
    <lineage>
        <taxon>Bacteria</taxon>
        <taxon>Bacillati</taxon>
        <taxon>Bacillota</taxon>
        <taxon>Bacilli</taxon>
        <taxon>Lactobacillales</taxon>
        <taxon>Streptococcaceae</taxon>
        <taxon>Streptococcus</taxon>
    </lineage>
</organism>
<keyword evidence="1" id="KW-0963">Cytoplasm</keyword>
<evidence type="ECO:0000256" key="9">
    <source>
        <dbReference type="ARBA" id="ARBA00029438"/>
    </source>
</evidence>
<dbReference type="PANTHER" id="PTHR43290">
    <property type="entry name" value="MEVALONATE KINASE"/>
    <property type="match status" value="1"/>
</dbReference>
<dbReference type="SUPFAM" id="SSF54211">
    <property type="entry name" value="Ribosomal protein S5 domain 2-like"/>
    <property type="match status" value="1"/>
</dbReference>
<keyword evidence="2" id="KW-0444">Lipid biosynthesis</keyword>
<evidence type="ECO:0000259" key="11">
    <source>
        <dbReference type="Pfam" id="PF08544"/>
    </source>
</evidence>
<comment type="caution">
    <text evidence="12">The sequence shown here is derived from an EMBL/GenBank/DDBJ whole genome shotgun (WGS) entry which is preliminary data.</text>
</comment>
<dbReference type="Pfam" id="PF00288">
    <property type="entry name" value="GHMP_kinases_N"/>
    <property type="match status" value="1"/>
</dbReference>
<keyword evidence="5 12" id="KW-0418">Kinase</keyword>
<name>A0ABT2F4T5_9STRE</name>
<dbReference type="NCBIfam" id="TIGR00549">
    <property type="entry name" value="mevalon_kin"/>
    <property type="match status" value="1"/>
</dbReference>
<dbReference type="InterPro" id="IPR006205">
    <property type="entry name" value="Mev_gal_kin"/>
</dbReference>
<dbReference type="InterPro" id="IPR020568">
    <property type="entry name" value="Ribosomal_Su5_D2-typ_SF"/>
</dbReference>
<dbReference type="InterPro" id="IPR013750">
    <property type="entry name" value="GHMP_kinase_C_dom"/>
</dbReference>
<evidence type="ECO:0000256" key="7">
    <source>
        <dbReference type="ARBA" id="ARBA00022842"/>
    </source>
</evidence>
<accession>A0ABT2F4T5</accession>
<evidence type="ECO:0000313" key="12">
    <source>
        <dbReference type="EMBL" id="MCS4487442.1"/>
    </source>
</evidence>
<evidence type="ECO:0000259" key="10">
    <source>
        <dbReference type="Pfam" id="PF00288"/>
    </source>
</evidence>
<dbReference type="Pfam" id="PF08544">
    <property type="entry name" value="GHMP_kinases_C"/>
    <property type="match status" value="1"/>
</dbReference>
<protein>
    <submittedName>
        <fullName evidence="12">Mevalonate kinase</fullName>
        <ecNumber evidence="12">2.7.1.36</ecNumber>
    </submittedName>
</protein>
<keyword evidence="8" id="KW-0443">Lipid metabolism</keyword>
<dbReference type="InterPro" id="IPR014721">
    <property type="entry name" value="Ribsml_uS5_D2-typ_fold_subgr"/>
</dbReference>
<evidence type="ECO:0000256" key="5">
    <source>
        <dbReference type="ARBA" id="ARBA00022777"/>
    </source>
</evidence>
<dbReference type="PRINTS" id="PR00959">
    <property type="entry name" value="MEVGALKINASE"/>
</dbReference>
<dbReference type="GO" id="GO:0004496">
    <property type="term" value="F:mevalonate kinase activity"/>
    <property type="evidence" value="ECO:0007669"/>
    <property type="project" value="UniProtKB-EC"/>
</dbReference>
<keyword evidence="13" id="KW-1185">Reference proteome</keyword>
<gene>
    <name evidence="12" type="primary">mvk</name>
    <name evidence="12" type="ORF">NXS10_00400</name>
</gene>
<evidence type="ECO:0000256" key="6">
    <source>
        <dbReference type="ARBA" id="ARBA00022840"/>
    </source>
</evidence>
<evidence type="ECO:0000256" key="1">
    <source>
        <dbReference type="ARBA" id="ARBA00022490"/>
    </source>
</evidence>
<evidence type="ECO:0000256" key="2">
    <source>
        <dbReference type="ARBA" id="ARBA00022516"/>
    </source>
</evidence>
<dbReference type="Gene3D" id="3.30.230.10">
    <property type="match status" value="1"/>
</dbReference>
<feature type="domain" description="GHMP kinase C-terminal" evidence="11">
    <location>
        <begin position="205"/>
        <end position="281"/>
    </location>
</feature>
<keyword evidence="6" id="KW-0067">ATP-binding</keyword>
<dbReference type="PANTHER" id="PTHR43290:SF2">
    <property type="entry name" value="MEVALONATE KINASE"/>
    <property type="match status" value="1"/>
</dbReference>
<evidence type="ECO:0000256" key="3">
    <source>
        <dbReference type="ARBA" id="ARBA00022679"/>
    </source>
</evidence>
<sequence>MTKKIGLGKAHSKIILMGEHSVVYGYPAIALPLKNIEVVCQVTKGSHPLKLDVTDPLAMAIFAALEHLKKQEERLEFHIQSQVPKKRGMGSSAAVAIAAIRGVFDYFEEELSLETLEYLVNQAEMIAHTNPSGLDAKACLSEVAIKFIRNMGFSEVALNLDAHLLIADTGVYGHTSEAVEKVKQLGAQALPLLQQLGDLAEVAEKSISTGQLKELGESMFVAHEVLKRLGVSSSECDHLVSIAKSQGAIGAKMTGGGLGGCIIALVKSQEKADKLSSLLKKEGAVNIWMEKL</sequence>
<dbReference type="EMBL" id="JANUXX010000001">
    <property type="protein sequence ID" value="MCS4487442.1"/>
    <property type="molecule type" value="Genomic_DNA"/>
</dbReference>
<dbReference type="Gene3D" id="3.30.70.890">
    <property type="entry name" value="GHMP kinase, C-terminal domain"/>
    <property type="match status" value="1"/>
</dbReference>
<evidence type="ECO:0000256" key="4">
    <source>
        <dbReference type="ARBA" id="ARBA00022741"/>
    </source>
</evidence>
<dbReference type="SUPFAM" id="SSF55060">
    <property type="entry name" value="GHMP Kinase, C-terminal domain"/>
    <property type="match status" value="1"/>
</dbReference>
<dbReference type="Proteomes" id="UP001206548">
    <property type="component" value="Unassembled WGS sequence"/>
</dbReference>
<keyword evidence="4" id="KW-0547">Nucleotide-binding</keyword>
<dbReference type="RefSeq" id="WP_259136474.1">
    <property type="nucleotide sequence ID" value="NZ_JANUXX010000001.1"/>
</dbReference>
<keyword evidence="7" id="KW-0460">Magnesium</keyword>
<reference evidence="12 13" key="1">
    <citation type="journal article" date="2023" name="Int. J. Syst. Evol. Microbiol.">
        <title>Streptococcus sciuri sp. nov., Staphylococcus marylandisciuri sp. nov. and Staphylococcus americanisciuri sp. nov., isolated from faeces of eastern grey squirrel (Sciurus carolinensis).</title>
        <authorList>
            <person name="Volokhov D.V."/>
            <person name="Zagorodnyaya T.A."/>
            <person name="Furtak V.A."/>
            <person name="Nattanmai G."/>
            <person name="Randall L."/>
            <person name="Jose S."/>
            <person name="Gao Y."/>
            <person name="Eisenberg T."/>
            <person name="Delmonte P."/>
            <person name="Blom J."/>
            <person name="Mitchell K.K."/>
        </authorList>
    </citation>
    <scope>NUCLEOTIDE SEQUENCE [LARGE SCALE GENOMIC DNA]</scope>
    <source>
        <strain evidence="12 13">SQ9-PEA</strain>
    </source>
</reference>
<dbReference type="EC" id="2.7.1.36" evidence="12"/>
<dbReference type="InterPro" id="IPR006204">
    <property type="entry name" value="GHMP_kinase_N_dom"/>
</dbReference>
<dbReference type="InterPro" id="IPR036554">
    <property type="entry name" value="GHMP_kinase_C_sf"/>
</dbReference>
<evidence type="ECO:0000313" key="13">
    <source>
        <dbReference type="Proteomes" id="UP001206548"/>
    </source>
</evidence>